<dbReference type="EMBL" id="GBRH01193042">
    <property type="protein sequence ID" value="JAE04854.1"/>
    <property type="molecule type" value="Transcribed_RNA"/>
</dbReference>
<evidence type="ECO:0000313" key="1">
    <source>
        <dbReference type="EMBL" id="JAE04854.1"/>
    </source>
</evidence>
<protein>
    <submittedName>
        <fullName evidence="1">Uncharacterized protein</fullName>
    </submittedName>
</protein>
<name>A0A0A9F0V1_ARUDO</name>
<reference evidence="1" key="1">
    <citation type="submission" date="2014-09" db="EMBL/GenBank/DDBJ databases">
        <authorList>
            <person name="Magalhaes I.L.F."/>
            <person name="Oliveira U."/>
            <person name="Santos F.R."/>
            <person name="Vidigal T.H.D.A."/>
            <person name="Brescovit A.D."/>
            <person name="Santos A.J."/>
        </authorList>
    </citation>
    <scope>NUCLEOTIDE SEQUENCE</scope>
    <source>
        <tissue evidence="1">Shoot tissue taken approximately 20 cm above the soil surface</tissue>
    </source>
</reference>
<reference evidence="1" key="2">
    <citation type="journal article" date="2015" name="Data Brief">
        <title>Shoot transcriptome of the giant reed, Arundo donax.</title>
        <authorList>
            <person name="Barrero R.A."/>
            <person name="Guerrero F.D."/>
            <person name="Moolhuijzen P."/>
            <person name="Goolsby J.A."/>
            <person name="Tidwell J."/>
            <person name="Bellgard S.E."/>
            <person name="Bellgard M.I."/>
        </authorList>
    </citation>
    <scope>NUCLEOTIDE SEQUENCE</scope>
    <source>
        <tissue evidence="1">Shoot tissue taken approximately 20 cm above the soil surface</tissue>
    </source>
</reference>
<organism evidence="1">
    <name type="scientific">Arundo donax</name>
    <name type="common">Giant reed</name>
    <name type="synonym">Donax arundinaceus</name>
    <dbReference type="NCBI Taxonomy" id="35708"/>
    <lineage>
        <taxon>Eukaryota</taxon>
        <taxon>Viridiplantae</taxon>
        <taxon>Streptophyta</taxon>
        <taxon>Embryophyta</taxon>
        <taxon>Tracheophyta</taxon>
        <taxon>Spermatophyta</taxon>
        <taxon>Magnoliopsida</taxon>
        <taxon>Liliopsida</taxon>
        <taxon>Poales</taxon>
        <taxon>Poaceae</taxon>
        <taxon>PACMAD clade</taxon>
        <taxon>Arundinoideae</taxon>
        <taxon>Arundineae</taxon>
        <taxon>Arundo</taxon>
    </lineage>
</organism>
<dbReference type="AlphaFoldDB" id="A0A0A9F0V1"/>
<proteinExistence type="predicted"/>
<sequence length="54" mass="6302">METFKLSRPLWSHLCACFSSAYAHPLLYRCIILSRKSRVPIKNNCINEDTLTFL</sequence>
<accession>A0A0A9F0V1</accession>